<dbReference type="InterPro" id="IPR011051">
    <property type="entry name" value="RmlC_Cupin_sf"/>
</dbReference>
<dbReference type="AlphaFoldDB" id="A0A840AWB1"/>
<protein>
    <submittedName>
        <fullName evidence="3">Transcriptional regulator with XRE-family HTH domain</fullName>
    </submittedName>
</protein>
<dbReference type="PANTHER" id="PTHR46797">
    <property type="entry name" value="HTH-TYPE TRANSCRIPTIONAL REGULATOR"/>
    <property type="match status" value="1"/>
</dbReference>
<dbReference type="SUPFAM" id="SSF47413">
    <property type="entry name" value="lambda repressor-like DNA-binding domains"/>
    <property type="match status" value="1"/>
</dbReference>
<dbReference type="PANTHER" id="PTHR46797:SF1">
    <property type="entry name" value="METHYLPHOSPHONATE SYNTHASE"/>
    <property type="match status" value="1"/>
</dbReference>
<feature type="domain" description="HTH cro/C1-type" evidence="2">
    <location>
        <begin position="33"/>
        <end position="87"/>
    </location>
</feature>
<proteinExistence type="predicted"/>
<dbReference type="PROSITE" id="PS50943">
    <property type="entry name" value="HTH_CROC1"/>
    <property type="match status" value="1"/>
</dbReference>
<organism evidence="3 4">
    <name type="scientific">Kaistia hirudinis</name>
    <dbReference type="NCBI Taxonomy" id="1293440"/>
    <lineage>
        <taxon>Bacteria</taxon>
        <taxon>Pseudomonadati</taxon>
        <taxon>Pseudomonadota</taxon>
        <taxon>Alphaproteobacteria</taxon>
        <taxon>Hyphomicrobiales</taxon>
        <taxon>Kaistiaceae</taxon>
        <taxon>Kaistia</taxon>
    </lineage>
</organism>
<dbReference type="EMBL" id="JACIDS010000006">
    <property type="protein sequence ID" value="MBB3933503.1"/>
    <property type="molecule type" value="Genomic_DNA"/>
</dbReference>
<dbReference type="CDD" id="cd00093">
    <property type="entry name" value="HTH_XRE"/>
    <property type="match status" value="1"/>
</dbReference>
<keyword evidence="4" id="KW-1185">Reference proteome</keyword>
<dbReference type="GO" id="GO:0003700">
    <property type="term" value="F:DNA-binding transcription factor activity"/>
    <property type="evidence" value="ECO:0007669"/>
    <property type="project" value="TreeGrafter"/>
</dbReference>
<sequence>MTEPARDPVPAAVLLEVEGEASNELAATVGRNLKRLRTRRGHSLERLAKLSGVSRAMLSQIETGKSAPTISLLWKVATALGVPFATLLNGQDTRGTTVLLKDRAKILTSSGGRFSSRALFPFSSERTVEFYELRLAPNHREDAEPHAPGTVENLVVTQGTVEVTAGREAPQVLGEGDAIAFDADVPHSYRNLRASEAVMYLVMTYVEAVSA</sequence>
<dbReference type="InterPro" id="IPR050807">
    <property type="entry name" value="TransReg_Diox_bact_type"/>
</dbReference>
<dbReference type="Gene3D" id="1.10.260.40">
    <property type="entry name" value="lambda repressor-like DNA-binding domains"/>
    <property type="match status" value="1"/>
</dbReference>
<dbReference type="Gene3D" id="2.60.120.10">
    <property type="entry name" value="Jelly Rolls"/>
    <property type="match status" value="1"/>
</dbReference>
<dbReference type="Pfam" id="PF07883">
    <property type="entry name" value="Cupin_2"/>
    <property type="match status" value="1"/>
</dbReference>
<evidence type="ECO:0000313" key="3">
    <source>
        <dbReference type="EMBL" id="MBB3933503.1"/>
    </source>
</evidence>
<dbReference type="InterPro" id="IPR013096">
    <property type="entry name" value="Cupin_2"/>
</dbReference>
<gene>
    <name evidence="3" type="ORF">GGR25_004576</name>
</gene>
<dbReference type="GO" id="GO:0003677">
    <property type="term" value="F:DNA binding"/>
    <property type="evidence" value="ECO:0007669"/>
    <property type="project" value="UniProtKB-KW"/>
</dbReference>
<comment type="caution">
    <text evidence="3">The sequence shown here is derived from an EMBL/GenBank/DDBJ whole genome shotgun (WGS) entry which is preliminary data.</text>
</comment>
<evidence type="ECO:0000256" key="1">
    <source>
        <dbReference type="ARBA" id="ARBA00023125"/>
    </source>
</evidence>
<dbReference type="RefSeq" id="WP_183401147.1">
    <property type="nucleotide sequence ID" value="NZ_JACIDS010000006.1"/>
</dbReference>
<dbReference type="InterPro" id="IPR014710">
    <property type="entry name" value="RmlC-like_jellyroll"/>
</dbReference>
<dbReference type="InterPro" id="IPR010982">
    <property type="entry name" value="Lambda_DNA-bd_dom_sf"/>
</dbReference>
<evidence type="ECO:0000313" key="4">
    <source>
        <dbReference type="Proteomes" id="UP000553963"/>
    </source>
</evidence>
<reference evidence="3 4" key="1">
    <citation type="submission" date="2020-08" db="EMBL/GenBank/DDBJ databases">
        <title>Genomic Encyclopedia of Type Strains, Phase IV (KMG-IV): sequencing the most valuable type-strain genomes for metagenomic binning, comparative biology and taxonomic classification.</title>
        <authorList>
            <person name="Goeker M."/>
        </authorList>
    </citation>
    <scope>NUCLEOTIDE SEQUENCE [LARGE SCALE GENOMIC DNA]</scope>
    <source>
        <strain evidence="3 4">DSM 25966</strain>
    </source>
</reference>
<dbReference type="InterPro" id="IPR001387">
    <property type="entry name" value="Cro/C1-type_HTH"/>
</dbReference>
<dbReference type="Proteomes" id="UP000553963">
    <property type="component" value="Unassembled WGS sequence"/>
</dbReference>
<name>A0A840AWB1_9HYPH</name>
<dbReference type="CDD" id="cd02209">
    <property type="entry name" value="cupin_XRE_C"/>
    <property type="match status" value="1"/>
</dbReference>
<keyword evidence="1" id="KW-0238">DNA-binding</keyword>
<evidence type="ECO:0000259" key="2">
    <source>
        <dbReference type="PROSITE" id="PS50943"/>
    </source>
</evidence>
<dbReference type="SMART" id="SM00530">
    <property type="entry name" value="HTH_XRE"/>
    <property type="match status" value="1"/>
</dbReference>
<dbReference type="SUPFAM" id="SSF51182">
    <property type="entry name" value="RmlC-like cupins"/>
    <property type="match status" value="1"/>
</dbReference>
<dbReference type="Pfam" id="PF01381">
    <property type="entry name" value="HTH_3"/>
    <property type="match status" value="1"/>
</dbReference>
<accession>A0A840AWB1</accession>
<dbReference type="GO" id="GO:0005829">
    <property type="term" value="C:cytosol"/>
    <property type="evidence" value="ECO:0007669"/>
    <property type="project" value="TreeGrafter"/>
</dbReference>